<accession>A0A084W976</accession>
<feature type="signal peptide" evidence="2">
    <location>
        <begin position="1"/>
        <end position="24"/>
    </location>
</feature>
<proteinExistence type="predicted"/>
<dbReference type="EnsemblMetazoa" id="ASIC014773-RA">
    <property type="protein sequence ID" value="ASIC014773-PA"/>
    <property type="gene ID" value="ASIC014773"/>
</dbReference>
<feature type="chain" id="PRO_5001784530" evidence="2">
    <location>
        <begin position="25"/>
        <end position="189"/>
    </location>
</feature>
<dbReference type="VEuPathDB" id="VectorBase:ASIC014773"/>
<evidence type="ECO:0000313" key="3">
    <source>
        <dbReference type="EMBL" id="KFB46770.1"/>
    </source>
</evidence>
<dbReference type="EMBL" id="ATLV01021650">
    <property type="status" value="NOT_ANNOTATED_CDS"/>
    <property type="molecule type" value="Genomic_DNA"/>
</dbReference>
<dbReference type="OMA" id="IPESEFM"/>
<dbReference type="PANTHER" id="PTHR20898:SF1">
    <property type="entry name" value="MD-2-RELATED LIPID-RECOGNITION DOMAIN-CONTAINING PROTEIN"/>
    <property type="match status" value="1"/>
</dbReference>
<evidence type="ECO:0000313" key="4">
    <source>
        <dbReference type="EnsemblMetazoa" id="ASIC014773-PA"/>
    </source>
</evidence>
<dbReference type="EMBL" id="ATLV01021648">
    <property type="status" value="NOT_ANNOTATED_CDS"/>
    <property type="molecule type" value="Genomic_DNA"/>
</dbReference>
<gene>
    <name evidence="3" type="ORF">ZHAS_00014773</name>
</gene>
<evidence type="ECO:0000256" key="2">
    <source>
        <dbReference type="SAM" id="SignalP"/>
    </source>
</evidence>
<evidence type="ECO:0000313" key="5">
    <source>
        <dbReference type="Proteomes" id="UP000030765"/>
    </source>
</evidence>
<name>A0A084W976_ANOSI</name>
<keyword evidence="5" id="KW-1185">Reference proteome</keyword>
<dbReference type="EMBL" id="KE525321">
    <property type="protein sequence ID" value="KFB46770.1"/>
    <property type="molecule type" value="Genomic_DNA"/>
</dbReference>
<protein>
    <submittedName>
        <fullName evidence="3">AGAP011018-PA-like protein</fullName>
    </submittedName>
</protein>
<dbReference type="InterPro" id="IPR010512">
    <property type="entry name" value="DUF1091"/>
</dbReference>
<dbReference type="Proteomes" id="UP000030765">
    <property type="component" value="Unassembled WGS sequence"/>
</dbReference>
<dbReference type="Pfam" id="PF06477">
    <property type="entry name" value="DUF1091"/>
    <property type="match status" value="1"/>
</dbReference>
<dbReference type="SMART" id="SM00697">
    <property type="entry name" value="DM8"/>
    <property type="match status" value="1"/>
</dbReference>
<dbReference type="EMBL" id="ATLV01021649">
    <property type="status" value="NOT_ANNOTATED_CDS"/>
    <property type="molecule type" value="Genomic_DNA"/>
</dbReference>
<evidence type="ECO:0000256" key="1">
    <source>
        <dbReference type="ARBA" id="ARBA00022729"/>
    </source>
</evidence>
<dbReference type="InterPro" id="IPR036846">
    <property type="entry name" value="GM2-AP_sf"/>
</dbReference>
<reference evidence="3 5" key="1">
    <citation type="journal article" date="2014" name="BMC Genomics">
        <title>Genome sequence of Anopheles sinensis provides insight into genetics basis of mosquito competence for malaria parasites.</title>
        <authorList>
            <person name="Zhou D."/>
            <person name="Zhang D."/>
            <person name="Ding G."/>
            <person name="Shi L."/>
            <person name="Hou Q."/>
            <person name="Ye Y."/>
            <person name="Xu Y."/>
            <person name="Zhou H."/>
            <person name="Xiong C."/>
            <person name="Li S."/>
            <person name="Yu J."/>
            <person name="Hong S."/>
            <person name="Yu X."/>
            <person name="Zou P."/>
            <person name="Chen C."/>
            <person name="Chang X."/>
            <person name="Wang W."/>
            <person name="Lv Y."/>
            <person name="Sun Y."/>
            <person name="Ma L."/>
            <person name="Shen B."/>
            <person name="Zhu C."/>
        </authorList>
    </citation>
    <scope>NUCLEOTIDE SEQUENCE [LARGE SCALE GENOMIC DNA]</scope>
</reference>
<reference evidence="4" key="2">
    <citation type="submission" date="2020-05" db="UniProtKB">
        <authorList>
            <consortium name="EnsemblMetazoa"/>
        </authorList>
    </citation>
    <scope>IDENTIFICATION</scope>
</reference>
<dbReference type="Gene3D" id="2.70.220.10">
    <property type="entry name" value="Ganglioside GM2 activator"/>
    <property type="match status" value="1"/>
</dbReference>
<dbReference type="VEuPathDB" id="VectorBase:ASIS022972"/>
<dbReference type="AlphaFoldDB" id="A0A084W976"/>
<dbReference type="SUPFAM" id="SSF63707">
    <property type="entry name" value="Ganglioside M2 (gm2) activator"/>
    <property type="match status" value="1"/>
</dbReference>
<organism evidence="3">
    <name type="scientific">Anopheles sinensis</name>
    <name type="common">Mosquito</name>
    <dbReference type="NCBI Taxonomy" id="74873"/>
    <lineage>
        <taxon>Eukaryota</taxon>
        <taxon>Metazoa</taxon>
        <taxon>Ecdysozoa</taxon>
        <taxon>Arthropoda</taxon>
        <taxon>Hexapoda</taxon>
        <taxon>Insecta</taxon>
        <taxon>Pterygota</taxon>
        <taxon>Neoptera</taxon>
        <taxon>Endopterygota</taxon>
        <taxon>Diptera</taxon>
        <taxon>Nematocera</taxon>
        <taxon>Culicoidea</taxon>
        <taxon>Culicidae</taxon>
        <taxon>Anophelinae</taxon>
        <taxon>Anopheles</taxon>
    </lineage>
</organism>
<dbReference type="OrthoDB" id="7727171at2759"/>
<keyword evidence="1 2" id="KW-0732">Signal</keyword>
<sequence length="189" mass="21894">MRKTTSLAFLFGAVLLLDFDKSYSLMRLSPIGIKATVKTNKLYVNASYALQQNGDPTNQTLDVEFYILRQIKSLKASFKYYLVAFNGSVQNALISRTVDVCSYMRRPSSDRLVNLVYSHVQRLGHIPSKCPIEPGQYYFRNLRTADLQFPIFLPESEFMLECVYYSSTTQNVYAEFRYYGKLTRFTYLP</sequence>
<dbReference type="PANTHER" id="PTHR20898">
    <property type="entry name" value="DAEDALUS ON 3-RELATED-RELATED"/>
    <property type="match status" value="1"/>
</dbReference>